<comment type="subcellular location">
    <subcellularLocation>
        <location evidence="7">Cytoplasm</location>
    </subcellularLocation>
</comment>
<dbReference type="HAMAP" id="MF_00607">
    <property type="entry name" value="16SrRNA_methyltr_A"/>
    <property type="match status" value="1"/>
</dbReference>
<accession>A0A8A7KNU6</accession>
<comment type="similarity">
    <text evidence="7">Belongs to the class I-like SAM-binding methyltransferase superfamily. rRNA adenine N(6)-methyltransferase family. RsmA subfamily.</text>
</comment>
<evidence type="ECO:0000256" key="7">
    <source>
        <dbReference type="HAMAP-Rule" id="MF_00607"/>
    </source>
</evidence>
<feature type="binding site" evidence="7 8">
    <location>
        <position position="29"/>
    </location>
    <ligand>
        <name>S-adenosyl-L-methionine</name>
        <dbReference type="ChEBI" id="CHEBI:59789"/>
    </ligand>
</feature>
<keyword evidence="5 7" id="KW-0949">S-adenosyl-L-methionine</keyword>
<dbReference type="KEGG" id="ifn:GM661_16820"/>
<dbReference type="InterPro" id="IPR001737">
    <property type="entry name" value="KsgA/Erm"/>
</dbReference>
<evidence type="ECO:0000256" key="4">
    <source>
        <dbReference type="ARBA" id="ARBA00022679"/>
    </source>
</evidence>
<dbReference type="NCBIfam" id="TIGR00755">
    <property type="entry name" value="ksgA"/>
    <property type="match status" value="1"/>
</dbReference>
<evidence type="ECO:0000256" key="5">
    <source>
        <dbReference type="ARBA" id="ARBA00022691"/>
    </source>
</evidence>
<feature type="binding site" evidence="7 8">
    <location>
        <position position="31"/>
    </location>
    <ligand>
        <name>S-adenosyl-L-methionine</name>
        <dbReference type="ChEBI" id="CHEBI:59789"/>
    </ligand>
</feature>
<dbReference type="RefSeq" id="WP_230867831.1">
    <property type="nucleotide sequence ID" value="NZ_CP046640.1"/>
</dbReference>
<dbReference type="EC" id="2.1.1.182" evidence="7"/>
<dbReference type="InterPro" id="IPR029063">
    <property type="entry name" value="SAM-dependent_MTases_sf"/>
</dbReference>
<dbReference type="Gene3D" id="1.10.8.100">
    <property type="entry name" value="Ribosomal RNA adenine dimethylase-like, domain 2"/>
    <property type="match status" value="1"/>
</dbReference>
<dbReference type="FunFam" id="3.40.50.150:FF:000023">
    <property type="entry name" value="Ribosomal RNA small subunit methyltransferase A"/>
    <property type="match status" value="1"/>
</dbReference>
<evidence type="ECO:0000256" key="2">
    <source>
        <dbReference type="ARBA" id="ARBA00022552"/>
    </source>
</evidence>
<feature type="domain" description="Ribosomal RNA adenine methylase transferase N-terminal" evidence="9">
    <location>
        <begin position="36"/>
        <end position="214"/>
    </location>
</feature>
<dbReference type="GO" id="GO:0003723">
    <property type="term" value="F:RNA binding"/>
    <property type="evidence" value="ECO:0007669"/>
    <property type="project" value="UniProtKB-UniRule"/>
</dbReference>
<comment type="function">
    <text evidence="7">Specifically dimethylates two adjacent adenosines (A1518 and A1519) in the loop of a conserved hairpin near the 3'-end of 16S rRNA in the 30S particle. May play a critical role in biogenesis of 30S subunits.</text>
</comment>
<organism evidence="10 11">
    <name type="scientific">Iocasia fonsfrigidae</name>
    <dbReference type="NCBI Taxonomy" id="2682810"/>
    <lineage>
        <taxon>Bacteria</taxon>
        <taxon>Bacillati</taxon>
        <taxon>Bacillota</taxon>
        <taxon>Clostridia</taxon>
        <taxon>Halanaerobiales</taxon>
        <taxon>Halanaerobiaceae</taxon>
        <taxon>Iocasia</taxon>
    </lineage>
</organism>
<dbReference type="InterPro" id="IPR020598">
    <property type="entry name" value="rRNA_Ade_methylase_Trfase_N"/>
</dbReference>
<keyword evidence="11" id="KW-1185">Reference proteome</keyword>
<evidence type="ECO:0000256" key="3">
    <source>
        <dbReference type="ARBA" id="ARBA00022603"/>
    </source>
</evidence>
<dbReference type="PROSITE" id="PS51689">
    <property type="entry name" value="SAM_RNA_A_N6_MT"/>
    <property type="match status" value="1"/>
</dbReference>
<dbReference type="SMART" id="SM00650">
    <property type="entry name" value="rADc"/>
    <property type="match status" value="1"/>
</dbReference>
<dbReference type="Proteomes" id="UP000665020">
    <property type="component" value="Chromosome"/>
</dbReference>
<dbReference type="InterPro" id="IPR020596">
    <property type="entry name" value="rRNA_Ade_Mease_Trfase_CS"/>
</dbReference>
<dbReference type="PANTHER" id="PTHR11727:SF7">
    <property type="entry name" value="DIMETHYLADENOSINE TRANSFERASE-RELATED"/>
    <property type="match status" value="1"/>
</dbReference>
<dbReference type="Gene3D" id="3.40.50.150">
    <property type="entry name" value="Vaccinia Virus protein VP39"/>
    <property type="match status" value="1"/>
</dbReference>
<name>A0A8A7KNU6_9FIRM</name>
<protein>
    <recommendedName>
        <fullName evidence="7">Ribosomal RNA small subunit methyltransferase A</fullName>
        <ecNumber evidence="7">2.1.1.182</ecNumber>
    </recommendedName>
    <alternativeName>
        <fullName evidence="7">16S rRNA (adenine(1518)-N(6)/adenine(1519)-N(6))-dimethyltransferase</fullName>
    </alternativeName>
    <alternativeName>
        <fullName evidence="7">16S rRNA dimethyladenosine transferase</fullName>
    </alternativeName>
    <alternativeName>
        <fullName evidence="7">16S rRNA dimethylase</fullName>
    </alternativeName>
    <alternativeName>
        <fullName evidence="7">S-adenosylmethionine-6-N', N'-adenosyl(rRNA) dimethyltransferase</fullName>
    </alternativeName>
</protein>
<feature type="binding site" evidence="7 8">
    <location>
        <position position="129"/>
    </location>
    <ligand>
        <name>S-adenosyl-L-methionine</name>
        <dbReference type="ChEBI" id="CHEBI:59789"/>
    </ligand>
</feature>
<feature type="binding site" evidence="7 8">
    <location>
        <position position="79"/>
    </location>
    <ligand>
        <name>S-adenosyl-L-methionine</name>
        <dbReference type="ChEBI" id="CHEBI:59789"/>
    </ligand>
</feature>
<evidence type="ECO:0000256" key="6">
    <source>
        <dbReference type="ARBA" id="ARBA00022884"/>
    </source>
</evidence>
<evidence type="ECO:0000259" key="9">
    <source>
        <dbReference type="SMART" id="SM00650"/>
    </source>
</evidence>
<dbReference type="Pfam" id="PF00398">
    <property type="entry name" value="RrnaAD"/>
    <property type="match status" value="1"/>
</dbReference>
<keyword evidence="6 7" id="KW-0694">RNA-binding</keyword>
<evidence type="ECO:0000313" key="10">
    <source>
        <dbReference type="EMBL" id="QTL99492.1"/>
    </source>
</evidence>
<evidence type="ECO:0000256" key="1">
    <source>
        <dbReference type="ARBA" id="ARBA00022490"/>
    </source>
</evidence>
<dbReference type="PROSITE" id="PS01131">
    <property type="entry name" value="RRNA_A_DIMETH"/>
    <property type="match status" value="1"/>
</dbReference>
<keyword evidence="4 7" id="KW-0808">Transferase</keyword>
<feature type="binding site" evidence="7 8">
    <location>
        <position position="56"/>
    </location>
    <ligand>
        <name>S-adenosyl-L-methionine</name>
        <dbReference type="ChEBI" id="CHEBI:59789"/>
    </ligand>
</feature>
<keyword evidence="2 7" id="KW-0698">rRNA processing</keyword>
<dbReference type="InterPro" id="IPR011530">
    <property type="entry name" value="rRNA_adenine_dimethylase"/>
</dbReference>
<sequence length="294" mass="33148">MIDIIASPDKTREILKENKIRLSKGLGQNFLIDRKIVDIIIETATLTANDSVIEIGPGIGSLTQGILERLSSGSLMAIEKDSRLIKVLTAQFSGYNNLDLINKDVLDIEWHSFFREKKLKDGEVKVLANLPYYITTPIIMSLLESNVLFKQLIFMVQREVAERMAASPGGKEYGVLSIAVQYFARVEIVHEVSPSVFIPRPDVYSTVITLYPHQKPSVEVVDRQFFFQVVRAIFQQRRKNIKNGLSKAANLNFTREEVVSSLAEVGIDPRIRGEKLSISVLAKLSNSLWEKNNK</sequence>
<dbReference type="InterPro" id="IPR023165">
    <property type="entry name" value="rRNA_Ade_diMease-like_C"/>
</dbReference>
<dbReference type="GO" id="GO:0005829">
    <property type="term" value="C:cytosol"/>
    <property type="evidence" value="ECO:0007669"/>
    <property type="project" value="TreeGrafter"/>
</dbReference>
<keyword evidence="1 7" id="KW-0963">Cytoplasm</keyword>
<dbReference type="AlphaFoldDB" id="A0A8A7KNU6"/>
<dbReference type="SUPFAM" id="SSF53335">
    <property type="entry name" value="S-adenosyl-L-methionine-dependent methyltransferases"/>
    <property type="match status" value="1"/>
</dbReference>
<reference evidence="10" key="1">
    <citation type="submission" date="2019-12" db="EMBL/GenBank/DDBJ databases">
        <authorList>
            <person name="zhang j."/>
            <person name="sun C.M."/>
        </authorList>
    </citation>
    <scope>NUCLEOTIDE SEQUENCE</scope>
    <source>
        <strain evidence="10">NS-1</strain>
    </source>
</reference>
<evidence type="ECO:0000313" key="11">
    <source>
        <dbReference type="Proteomes" id="UP000665020"/>
    </source>
</evidence>
<dbReference type="PANTHER" id="PTHR11727">
    <property type="entry name" value="DIMETHYLADENOSINE TRANSFERASE"/>
    <property type="match status" value="1"/>
</dbReference>
<gene>
    <name evidence="7 10" type="primary">rsmA</name>
    <name evidence="7" type="synonym">ksgA</name>
    <name evidence="10" type="ORF">GM661_16820</name>
</gene>
<dbReference type="EMBL" id="CP046640">
    <property type="protein sequence ID" value="QTL99492.1"/>
    <property type="molecule type" value="Genomic_DNA"/>
</dbReference>
<keyword evidence="3 7" id="KW-0489">Methyltransferase</keyword>
<evidence type="ECO:0000256" key="8">
    <source>
        <dbReference type="PROSITE-ProRule" id="PRU01026"/>
    </source>
</evidence>
<proteinExistence type="inferred from homology"/>
<dbReference type="GO" id="GO:0052908">
    <property type="term" value="F:16S rRNA (adenine(1518)-N(6)/adenine(1519)-N(6))-dimethyltransferase activity"/>
    <property type="evidence" value="ECO:0007669"/>
    <property type="project" value="UniProtKB-EC"/>
</dbReference>
<comment type="catalytic activity">
    <reaction evidence="7">
        <text>adenosine(1518)/adenosine(1519) in 16S rRNA + 4 S-adenosyl-L-methionine = N(6)-dimethyladenosine(1518)/N(6)-dimethyladenosine(1519) in 16S rRNA + 4 S-adenosyl-L-homocysteine + 4 H(+)</text>
        <dbReference type="Rhea" id="RHEA:19609"/>
        <dbReference type="Rhea" id="RHEA-COMP:10232"/>
        <dbReference type="Rhea" id="RHEA-COMP:10233"/>
        <dbReference type="ChEBI" id="CHEBI:15378"/>
        <dbReference type="ChEBI" id="CHEBI:57856"/>
        <dbReference type="ChEBI" id="CHEBI:59789"/>
        <dbReference type="ChEBI" id="CHEBI:74411"/>
        <dbReference type="ChEBI" id="CHEBI:74493"/>
        <dbReference type="EC" id="2.1.1.182"/>
    </reaction>
</comment>
<feature type="binding site" evidence="7 8">
    <location>
        <position position="104"/>
    </location>
    <ligand>
        <name>S-adenosyl-L-methionine</name>
        <dbReference type="ChEBI" id="CHEBI:59789"/>
    </ligand>
</feature>